<dbReference type="SUPFAM" id="SSF51197">
    <property type="entry name" value="Clavaminate synthase-like"/>
    <property type="match status" value="1"/>
</dbReference>
<evidence type="ECO:0000313" key="1">
    <source>
        <dbReference type="EMBL" id="KAG5579958.1"/>
    </source>
</evidence>
<keyword evidence="2" id="KW-1185">Reference proteome</keyword>
<comment type="caution">
    <text evidence="1">The sequence shown here is derived from an EMBL/GenBank/DDBJ whole genome shotgun (WGS) entry which is preliminary data.</text>
</comment>
<feature type="non-terminal residue" evidence="1">
    <location>
        <position position="1"/>
    </location>
</feature>
<dbReference type="InterPro" id="IPR027443">
    <property type="entry name" value="IPNS-like_sf"/>
</dbReference>
<reference evidence="1 2" key="1">
    <citation type="submission" date="2020-09" db="EMBL/GenBank/DDBJ databases">
        <title>De no assembly of potato wild relative species, Solanum commersonii.</title>
        <authorList>
            <person name="Cho K."/>
        </authorList>
    </citation>
    <scope>NUCLEOTIDE SEQUENCE [LARGE SCALE GENOMIC DNA]</scope>
    <source>
        <strain evidence="1">LZ3.2</strain>
        <tissue evidence="1">Leaf</tissue>
    </source>
</reference>
<dbReference type="EMBL" id="JACXVP010000010">
    <property type="protein sequence ID" value="KAG5579958.1"/>
    <property type="molecule type" value="Genomic_DNA"/>
</dbReference>
<accession>A0A9J5WYB6</accession>
<dbReference type="Proteomes" id="UP000824120">
    <property type="component" value="Chromosome 10"/>
</dbReference>
<proteinExistence type="predicted"/>
<name>A0A9J5WYB6_SOLCO</name>
<evidence type="ECO:0000313" key="2">
    <source>
        <dbReference type="Proteomes" id="UP000824120"/>
    </source>
</evidence>
<feature type="non-terminal residue" evidence="1">
    <location>
        <position position="81"/>
    </location>
</feature>
<dbReference type="AlphaFoldDB" id="A0A9J5WYB6"/>
<protein>
    <submittedName>
        <fullName evidence="1">Uncharacterized protein</fullName>
    </submittedName>
</protein>
<dbReference type="OrthoDB" id="288590at2759"/>
<gene>
    <name evidence="1" type="ORF">H5410_050585</name>
</gene>
<organism evidence="1 2">
    <name type="scientific">Solanum commersonii</name>
    <name type="common">Commerson's wild potato</name>
    <name type="synonym">Commerson's nightshade</name>
    <dbReference type="NCBI Taxonomy" id="4109"/>
    <lineage>
        <taxon>Eukaryota</taxon>
        <taxon>Viridiplantae</taxon>
        <taxon>Streptophyta</taxon>
        <taxon>Embryophyta</taxon>
        <taxon>Tracheophyta</taxon>
        <taxon>Spermatophyta</taxon>
        <taxon>Magnoliopsida</taxon>
        <taxon>eudicotyledons</taxon>
        <taxon>Gunneridae</taxon>
        <taxon>Pentapetalae</taxon>
        <taxon>asterids</taxon>
        <taxon>lamiids</taxon>
        <taxon>Solanales</taxon>
        <taxon>Solanaceae</taxon>
        <taxon>Solanoideae</taxon>
        <taxon>Solaneae</taxon>
        <taxon>Solanum</taxon>
    </lineage>
</organism>
<dbReference type="Gene3D" id="2.60.120.330">
    <property type="entry name" value="B-lactam Antibiotic, Isopenicillin N Synthase, Chain"/>
    <property type="match status" value="1"/>
</dbReference>
<sequence length="81" mass="9010">LTTNDKFKSIDHRVLANKVGPRISLACFFMTNCVTIHSTGKQRLRSSQLISITKGWMALPLCCILDFRLNCSAIIIANVTV</sequence>